<feature type="transmembrane region" description="Helical" evidence="1">
    <location>
        <begin position="346"/>
        <end position="366"/>
    </location>
</feature>
<dbReference type="Gene3D" id="1.10.3950.10">
    <property type="entry name" value="putative ecf-type sigma factor negative effector from bacillus cereus"/>
    <property type="match status" value="1"/>
</dbReference>
<dbReference type="Proteomes" id="UP001291930">
    <property type="component" value="Unassembled WGS sequence"/>
</dbReference>
<keyword evidence="4" id="KW-1185">Reference proteome</keyword>
<dbReference type="EMBL" id="JAXOVW010000012">
    <property type="protein sequence ID" value="MDZ5607117.1"/>
    <property type="molecule type" value="Genomic_DNA"/>
</dbReference>
<accession>A0ABU5JVB2</accession>
<keyword evidence="1" id="KW-0472">Membrane</keyword>
<gene>
    <name evidence="3" type="ORF">U2I54_08390</name>
</gene>
<dbReference type="CDD" id="cd07341">
    <property type="entry name" value="M56_BlaR1_MecR1_like"/>
    <property type="match status" value="1"/>
</dbReference>
<organism evidence="3 4">
    <name type="scientific">Bacillus bingmayongensis</name>
    <dbReference type="NCBI Taxonomy" id="1150157"/>
    <lineage>
        <taxon>Bacteria</taxon>
        <taxon>Bacillati</taxon>
        <taxon>Bacillota</taxon>
        <taxon>Bacilli</taxon>
        <taxon>Bacillales</taxon>
        <taxon>Bacillaceae</taxon>
        <taxon>Bacillus</taxon>
    </lineage>
</organism>
<feature type="transmembrane region" description="Helical" evidence="1">
    <location>
        <begin position="256"/>
        <end position="275"/>
    </location>
</feature>
<comment type="caution">
    <text evidence="3">The sequence shown here is derived from an EMBL/GenBank/DDBJ whole genome shotgun (WGS) entry which is preliminary data.</text>
</comment>
<dbReference type="PANTHER" id="PTHR34978:SF3">
    <property type="entry name" value="SLR0241 PROTEIN"/>
    <property type="match status" value="1"/>
</dbReference>
<sequence length="658" mass="76607">MIDIVVNTYLSPFFDWLIETSLMASVLVGIILCVKVVLRNKLTPRWQYMLWIILIVRLLLPWSPDSSYSIYSLMSYSSGVSEIFQKNDSPETSQEFVQENKNIDATTFNTKEDSSVSNAVHTEKENKEIYSKKTETATTFSFYKIALYIWLLGAIMLAVITYIMNGRLLLYIKKQPSITDEKIVRIFENCKKSLAIKQQIPLRLAGKISSPTVFGFFRPTVLLSTRHMKVLDEKQLQYIFYHELSHIKRRDVAMNWLMYGLLILNWFNPILWYAYSCMREDQELACDAFALTFIDSEEQIAYGHTIIALLEHYSSYYQVPSLANLSRNKRTLKRRILMIKKFQKKSYRLSALGVIVIVAVASISLLNARATEVDERQKGQAVEKKQQSKEAFEDAIEIVLGTPENASRELGMSIKTYKKNTDFLYLAEKSLTKEEFKQYIQLFKESLQIRKKAMVKKNVGENYEGDTKEFKQERLSQADNEKLASIEKKSKPFEDRVAESLKFTVEEAQNHVKFPIKKPSYKSAGYELKKEWADSYFGRDIELVVKSEYTKGQYGYTIYQSRVYVDNKDPLHYMLPWKENMETYDLEGNQIVFVAPPSYSNSRLKGMKVFVPASEKNSEYQIVIVNDIFTRDEAEYKERIDDDLTKKEMEKILLSMLK</sequence>
<feature type="domain" description="Peptidase M56" evidence="2">
    <location>
        <begin position="17"/>
        <end position="339"/>
    </location>
</feature>
<evidence type="ECO:0000259" key="2">
    <source>
        <dbReference type="Pfam" id="PF05569"/>
    </source>
</evidence>
<keyword evidence="1" id="KW-1133">Transmembrane helix</keyword>
<name>A0ABU5JVB2_9BACI</name>
<dbReference type="Pfam" id="PF05569">
    <property type="entry name" value="Peptidase_M56"/>
    <property type="match status" value="1"/>
</dbReference>
<feature type="transmembrane region" description="Helical" evidence="1">
    <location>
        <begin position="16"/>
        <end position="34"/>
    </location>
</feature>
<protein>
    <submittedName>
        <fullName evidence="3">M56 family metallopeptidase</fullName>
    </submittedName>
</protein>
<evidence type="ECO:0000256" key="1">
    <source>
        <dbReference type="SAM" id="Phobius"/>
    </source>
</evidence>
<feature type="transmembrane region" description="Helical" evidence="1">
    <location>
        <begin position="145"/>
        <end position="164"/>
    </location>
</feature>
<dbReference type="PANTHER" id="PTHR34978">
    <property type="entry name" value="POSSIBLE SENSOR-TRANSDUCER PROTEIN BLAR"/>
    <property type="match status" value="1"/>
</dbReference>
<dbReference type="RefSeq" id="WP_374217392.1">
    <property type="nucleotide sequence ID" value="NZ_JAXOVW010000012.1"/>
</dbReference>
<dbReference type="InterPro" id="IPR038267">
    <property type="entry name" value="ECF_sigma_eff"/>
</dbReference>
<keyword evidence="1" id="KW-0812">Transmembrane</keyword>
<dbReference type="InterPro" id="IPR052173">
    <property type="entry name" value="Beta-lactam_resp_regulator"/>
</dbReference>
<evidence type="ECO:0000313" key="3">
    <source>
        <dbReference type="EMBL" id="MDZ5607117.1"/>
    </source>
</evidence>
<proteinExistence type="predicted"/>
<evidence type="ECO:0000313" key="4">
    <source>
        <dbReference type="Proteomes" id="UP001291930"/>
    </source>
</evidence>
<dbReference type="Gene3D" id="3.30.2010.10">
    <property type="entry name" value="Metalloproteases ('zincins'), catalytic domain"/>
    <property type="match status" value="1"/>
</dbReference>
<dbReference type="InterPro" id="IPR008756">
    <property type="entry name" value="Peptidase_M56"/>
</dbReference>
<reference evidence="4" key="1">
    <citation type="submission" date="2023-11" db="EMBL/GenBank/DDBJ databases">
        <title>Genome Sequence of Bacillus pseudomycoides stain BUPM19.</title>
        <authorList>
            <person name="Farhat A."/>
        </authorList>
    </citation>
    <scope>NUCLEOTIDE SEQUENCE [LARGE SCALE GENOMIC DNA]</scope>
    <source>
        <strain evidence="4">BUPM19</strain>
    </source>
</reference>